<reference evidence="5 6" key="1">
    <citation type="journal article" date="2013" name="Curr. Biol.">
        <title>The Genome of the Foraminiferan Reticulomyxa filosa.</title>
        <authorList>
            <person name="Glockner G."/>
            <person name="Hulsmann N."/>
            <person name="Schleicher M."/>
            <person name="Noegel A.A."/>
            <person name="Eichinger L."/>
            <person name="Gallinger C."/>
            <person name="Pawlowski J."/>
            <person name="Sierra R."/>
            <person name="Euteneuer U."/>
            <person name="Pillet L."/>
            <person name="Moustafa A."/>
            <person name="Platzer M."/>
            <person name="Groth M."/>
            <person name="Szafranski K."/>
            <person name="Schliwa M."/>
        </authorList>
    </citation>
    <scope>NUCLEOTIDE SEQUENCE [LARGE SCALE GENOMIC DNA]</scope>
</reference>
<feature type="region of interest" description="Disordered" evidence="4">
    <location>
        <begin position="145"/>
        <end position="183"/>
    </location>
</feature>
<name>X6MSB4_RETFI</name>
<dbReference type="GO" id="GO:0000993">
    <property type="term" value="F:RNA polymerase II complex binding"/>
    <property type="evidence" value="ECO:0007669"/>
    <property type="project" value="TreeGrafter"/>
</dbReference>
<comment type="similarity">
    <text evidence="2">Belongs to the PAF1 family.</text>
</comment>
<evidence type="ECO:0000256" key="2">
    <source>
        <dbReference type="ARBA" id="ARBA00007560"/>
    </source>
</evidence>
<gene>
    <name evidence="5" type="ORF">RFI_21387</name>
</gene>
<proteinExistence type="inferred from homology"/>
<comment type="subcellular location">
    <subcellularLocation>
        <location evidence="1">Nucleus</location>
    </subcellularLocation>
</comment>
<sequence>MYMLYIYVKHDFYLTFVSVWPICLCKLARPIKKTTGDQKYVDFVASEASDKQRLIKEIRQTFKDVKIAVANMHKHPKKPNVTLVEALDVFPHDQLFLSKYTHVHFSHHPNTQTKKLPFMPKTKMKQAKMANQVIEHAILRESFHNKPDTFNSGTANIKSEHDDNDNDDDGERKAMKTSDEPPRHAELEAKEWENHWFSLYAPNPESEKNADHVKEYEWVSEYTPTSRYPIDSQFLVIGQDEVYYAKYHEKIKLRHRPTDVITGDPKVNLFFLFCEPSL</sequence>
<feature type="compositionally biased region" description="Polar residues" evidence="4">
    <location>
        <begin position="148"/>
        <end position="157"/>
    </location>
</feature>
<dbReference type="GO" id="GO:0016593">
    <property type="term" value="C:Cdc73/Paf1 complex"/>
    <property type="evidence" value="ECO:0007669"/>
    <property type="project" value="InterPro"/>
</dbReference>
<keyword evidence="3" id="KW-0539">Nucleus</keyword>
<dbReference type="Proteomes" id="UP000023152">
    <property type="component" value="Unassembled WGS sequence"/>
</dbReference>
<dbReference type="Pfam" id="PF03985">
    <property type="entry name" value="Paf1"/>
    <property type="match status" value="1"/>
</dbReference>
<evidence type="ECO:0000256" key="3">
    <source>
        <dbReference type="ARBA" id="ARBA00023242"/>
    </source>
</evidence>
<keyword evidence="6" id="KW-1185">Reference proteome</keyword>
<protein>
    <submittedName>
        <fullName evidence="5">Uncharacterized protein</fullName>
    </submittedName>
</protein>
<accession>X6MSB4</accession>
<dbReference type="AlphaFoldDB" id="X6MSB4"/>
<dbReference type="InterPro" id="IPR007133">
    <property type="entry name" value="RNA_pol_II-assoc_Paf1"/>
</dbReference>
<organism evidence="5 6">
    <name type="scientific">Reticulomyxa filosa</name>
    <dbReference type="NCBI Taxonomy" id="46433"/>
    <lineage>
        <taxon>Eukaryota</taxon>
        <taxon>Sar</taxon>
        <taxon>Rhizaria</taxon>
        <taxon>Retaria</taxon>
        <taxon>Foraminifera</taxon>
        <taxon>Monothalamids</taxon>
        <taxon>Reticulomyxidae</taxon>
        <taxon>Reticulomyxa</taxon>
    </lineage>
</organism>
<dbReference type="GO" id="GO:0006368">
    <property type="term" value="P:transcription elongation by RNA polymerase II"/>
    <property type="evidence" value="ECO:0007669"/>
    <property type="project" value="InterPro"/>
</dbReference>
<dbReference type="EMBL" id="ASPP01018661">
    <property type="protein sequence ID" value="ETO15975.1"/>
    <property type="molecule type" value="Genomic_DNA"/>
</dbReference>
<dbReference type="PANTHER" id="PTHR23188">
    <property type="entry name" value="RNA POLYMERASE II-ASSOCIATED FACTOR 1 HOMOLOG"/>
    <property type="match status" value="1"/>
</dbReference>
<evidence type="ECO:0000256" key="4">
    <source>
        <dbReference type="SAM" id="MobiDB-lite"/>
    </source>
</evidence>
<comment type="caution">
    <text evidence="5">The sequence shown here is derived from an EMBL/GenBank/DDBJ whole genome shotgun (WGS) entry which is preliminary data.</text>
</comment>
<evidence type="ECO:0000313" key="5">
    <source>
        <dbReference type="EMBL" id="ETO15975.1"/>
    </source>
</evidence>
<evidence type="ECO:0000313" key="6">
    <source>
        <dbReference type="Proteomes" id="UP000023152"/>
    </source>
</evidence>
<dbReference type="PANTHER" id="PTHR23188:SF12">
    <property type="entry name" value="RNA POLYMERASE II-ASSOCIATED FACTOR 1 HOMOLOG"/>
    <property type="match status" value="1"/>
</dbReference>
<feature type="compositionally biased region" description="Basic and acidic residues" evidence="4">
    <location>
        <begin position="170"/>
        <end position="183"/>
    </location>
</feature>
<dbReference type="GO" id="GO:0003682">
    <property type="term" value="F:chromatin binding"/>
    <property type="evidence" value="ECO:0007669"/>
    <property type="project" value="TreeGrafter"/>
</dbReference>
<evidence type="ECO:0000256" key="1">
    <source>
        <dbReference type="ARBA" id="ARBA00004123"/>
    </source>
</evidence>